<dbReference type="Pfam" id="PF13272">
    <property type="entry name" value="Holin_2-3"/>
    <property type="match status" value="1"/>
</dbReference>
<feature type="transmembrane region" description="Helical" evidence="1">
    <location>
        <begin position="21"/>
        <end position="37"/>
    </location>
</feature>
<evidence type="ECO:0000256" key="1">
    <source>
        <dbReference type="SAM" id="Phobius"/>
    </source>
</evidence>
<keyword evidence="1" id="KW-0812">Transmembrane</keyword>
<dbReference type="EMBL" id="MF417924">
    <property type="protein sequence ID" value="ASN71393.1"/>
    <property type="molecule type" value="Genomic_DNA"/>
</dbReference>
<accession>A0A2H4JBL7</accession>
<organism evidence="3">
    <name type="scientific">uncultured Caudovirales phage</name>
    <dbReference type="NCBI Taxonomy" id="2100421"/>
    <lineage>
        <taxon>Viruses</taxon>
        <taxon>Duplodnaviria</taxon>
        <taxon>Heunggongvirae</taxon>
        <taxon>Uroviricota</taxon>
        <taxon>Caudoviricetes</taxon>
        <taxon>Peduoviridae</taxon>
        <taxon>Maltschvirus</taxon>
        <taxon>Maltschvirus maltsch</taxon>
    </lineage>
</organism>
<keyword evidence="1" id="KW-1133">Transmembrane helix</keyword>
<dbReference type="EMBL" id="MF417935">
    <property type="protein sequence ID" value="ASN71896.1"/>
    <property type="molecule type" value="Genomic_DNA"/>
</dbReference>
<evidence type="ECO:0000313" key="4">
    <source>
        <dbReference type="EMBL" id="ASN71829.1"/>
    </source>
</evidence>
<evidence type="ECO:0000313" key="5">
    <source>
        <dbReference type="EMBL" id="ASN71896.1"/>
    </source>
</evidence>
<dbReference type="EMBL" id="MF417936">
    <property type="protein sequence ID" value="ASN71929.1"/>
    <property type="molecule type" value="Genomic_DNA"/>
</dbReference>
<keyword evidence="1" id="KW-0472">Membrane</keyword>
<evidence type="ECO:0000313" key="2">
    <source>
        <dbReference type="EMBL" id="ASN71346.1"/>
    </source>
</evidence>
<dbReference type="EMBL" id="MF417934">
    <property type="protein sequence ID" value="ASN71829.1"/>
    <property type="molecule type" value="Genomic_DNA"/>
</dbReference>
<evidence type="ECO:0000313" key="3">
    <source>
        <dbReference type="EMBL" id="ASN71393.1"/>
    </source>
</evidence>
<proteinExistence type="predicted"/>
<gene>
    <name evidence="2" type="ORF">7S12_33</name>
    <name evidence="4" type="ORF">8AX6_2</name>
    <name evidence="5" type="ORF">8F1_34</name>
    <name evidence="6" type="ORF">8S5_33</name>
    <name evidence="3" type="ORF">9F3_33</name>
</gene>
<name>A0A2H4JBL7_9CAUD</name>
<protein>
    <submittedName>
        <fullName evidence="3">Putative holin</fullName>
    </submittedName>
</protein>
<dbReference type="EMBL" id="MF417923">
    <property type="protein sequence ID" value="ASN71346.1"/>
    <property type="molecule type" value="Genomic_DNA"/>
</dbReference>
<reference evidence="3" key="1">
    <citation type="submission" date="2017-06" db="EMBL/GenBank/DDBJ databases">
        <title>Novel phages from South African skin metaviromes.</title>
        <authorList>
            <person name="van Zyl L.J."/>
            <person name="Abrahams Y."/>
            <person name="Stander E.A."/>
            <person name="Kirby B.M."/>
            <person name="Clavaud C."/>
            <person name="Farcet C."/>
            <person name="Breton L."/>
            <person name="Trindade M.I."/>
        </authorList>
    </citation>
    <scope>NUCLEOTIDE SEQUENCE</scope>
</reference>
<feature type="transmembrane region" description="Helical" evidence="1">
    <location>
        <begin position="43"/>
        <end position="61"/>
    </location>
</feature>
<feature type="transmembrane region" description="Helical" evidence="1">
    <location>
        <begin position="82"/>
        <end position="100"/>
    </location>
</feature>
<evidence type="ECO:0000313" key="6">
    <source>
        <dbReference type="EMBL" id="ASN71929.1"/>
    </source>
</evidence>
<sequence>MSHLPGRLRFQRPYRAPRLTFWTLITIGLLIGLYLIAPSKIAVVLYKAALVTGGAVLAYWIDRALFPYARPDQVRAPHQPWAGIRRALIVLACVLGLTLGL</sequence>
<dbReference type="InterPro" id="IPR025140">
    <property type="entry name" value="Holin_2-3"/>
</dbReference>